<accession>A0A2H1VK98</accession>
<protein>
    <submittedName>
        <fullName evidence="2">SFRICE_005010</fullName>
    </submittedName>
</protein>
<organism evidence="2">
    <name type="scientific">Spodoptera frugiperda</name>
    <name type="common">Fall armyworm</name>
    <dbReference type="NCBI Taxonomy" id="7108"/>
    <lineage>
        <taxon>Eukaryota</taxon>
        <taxon>Metazoa</taxon>
        <taxon>Ecdysozoa</taxon>
        <taxon>Arthropoda</taxon>
        <taxon>Hexapoda</taxon>
        <taxon>Insecta</taxon>
        <taxon>Pterygota</taxon>
        <taxon>Neoptera</taxon>
        <taxon>Endopterygota</taxon>
        <taxon>Lepidoptera</taxon>
        <taxon>Glossata</taxon>
        <taxon>Ditrysia</taxon>
        <taxon>Noctuoidea</taxon>
        <taxon>Noctuidae</taxon>
        <taxon>Amphipyrinae</taxon>
        <taxon>Spodoptera</taxon>
    </lineage>
</organism>
<evidence type="ECO:0000313" key="2">
    <source>
        <dbReference type="EMBL" id="SOQ40684.1"/>
    </source>
</evidence>
<dbReference type="EMBL" id="ODYU01002774">
    <property type="protein sequence ID" value="SOQ40684.1"/>
    <property type="molecule type" value="Genomic_DNA"/>
</dbReference>
<feature type="compositionally biased region" description="Basic and acidic residues" evidence="1">
    <location>
        <begin position="191"/>
        <end position="209"/>
    </location>
</feature>
<name>A0A2H1VK98_SPOFR</name>
<proteinExistence type="predicted"/>
<dbReference type="AlphaFoldDB" id="A0A2H1VK98"/>
<reference evidence="2" key="1">
    <citation type="submission" date="2016-07" db="EMBL/GenBank/DDBJ databases">
        <authorList>
            <person name="Bretaudeau A."/>
        </authorList>
    </citation>
    <scope>NUCLEOTIDE SEQUENCE</scope>
    <source>
        <strain evidence="2">Rice</strain>
        <tissue evidence="2">Whole body</tissue>
    </source>
</reference>
<gene>
    <name evidence="2" type="ORF">SFRICE_005010</name>
</gene>
<sequence>MKCLHVRPMRGIFHSKASAMPSKDMTVLLYCFGFSSQGLVLQKPVEDSDPQANFYEVDIPNESDQRTSLDYLKNTKGNTELALIVLVPKDNQDYKVVLEKNEHYDKYVIVKTKPELLDLEPYTQHHVDKHNANKQMVMWLNLYCDMHPDCDKNNILVGAASTSFTGQFLLDIFGNPIKDFQNTFTKEKVFPKTSSLREDPSRKKKDDNSQPKMIDVPSNAQRCQAGSYMDINGVCRQPW</sequence>
<evidence type="ECO:0000256" key="1">
    <source>
        <dbReference type="SAM" id="MobiDB-lite"/>
    </source>
</evidence>
<feature type="region of interest" description="Disordered" evidence="1">
    <location>
        <begin position="191"/>
        <end position="219"/>
    </location>
</feature>